<dbReference type="AlphaFoldDB" id="B4VRK8"/>
<proteinExistence type="predicted"/>
<accession>B4VRK8</accession>
<dbReference type="OrthoDB" id="5328903at2"/>
<dbReference type="Proteomes" id="UP000003835">
    <property type="component" value="Unassembled WGS sequence"/>
</dbReference>
<gene>
    <name evidence="1" type="ORF">MC7420_1284</name>
</gene>
<name>B4VRK8_9CYAN</name>
<organism evidence="1 2">
    <name type="scientific">Coleofasciculus chthonoplastes PCC 7420</name>
    <dbReference type="NCBI Taxonomy" id="118168"/>
    <lineage>
        <taxon>Bacteria</taxon>
        <taxon>Bacillati</taxon>
        <taxon>Cyanobacteriota</taxon>
        <taxon>Cyanophyceae</taxon>
        <taxon>Coleofasciculales</taxon>
        <taxon>Coleofasciculaceae</taxon>
        <taxon>Coleofasciculus</taxon>
    </lineage>
</organism>
<dbReference type="Gene3D" id="6.10.250.690">
    <property type="match status" value="1"/>
</dbReference>
<dbReference type="SUPFAM" id="SSF52172">
    <property type="entry name" value="CheY-like"/>
    <property type="match status" value="1"/>
</dbReference>
<keyword evidence="2" id="KW-1185">Reference proteome</keyword>
<protein>
    <submittedName>
        <fullName evidence="1">Uncharacterized protein</fullName>
    </submittedName>
</protein>
<reference evidence="1 2" key="1">
    <citation type="submission" date="2008-07" db="EMBL/GenBank/DDBJ databases">
        <authorList>
            <person name="Tandeau de Marsac N."/>
            <person name="Ferriera S."/>
            <person name="Johnson J."/>
            <person name="Kravitz S."/>
            <person name="Beeson K."/>
            <person name="Sutton G."/>
            <person name="Rogers Y.-H."/>
            <person name="Friedman R."/>
            <person name="Frazier M."/>
            <person name="Venter J.C."/>
        </authorList>
    </citation>
    <scope>NUCLEOTIDE SEQUENCE [LARGE SCALE GENOMIC DNA]</scope>
    <source>
        <strain evidence="1 2">PCC 7420</strain>
    </source>
</reference>
<dbReference type="STRING" id="118168.MC7420_1284"/>
<sequence length="60" mass="6736">MSIPFICVCFLYNTVADDYLVKPFVMDELLARLRAFQLSVEGGIVRAINLFIVATGCKCF</sequence>
<dbReference type="InterPro" id="IPR011006">
    <property type="entry name" value="CheY-like_superfamily"/>
</dbReference>
<dbReference type="HOGENOM" id="CLU_2933400_0_0_3"/>
<evidence type="ECO:0000313" key="1">
    <source>
        <dbReference type="EMBL" id="EDX75366.1"/>
    </source>
</evidence>
<evidence type="ECO:0000313" key="2">
    <source>
        <dbReference type="Proteomes" id="UP000003835"/>
    </source>
</evidence>
<dbReference type="EMBL" id="DS989849">
    <property type="protein sequence ID" value="EDX75366.1"/>
    <property type="molecule type" value="Genomic_DNA"/>
</dbReference>